<dbReference type="SUPFAM" id="SSF53383">
    <property type="entry name" value="PLP-dependent transferases"/>
    <property type="match status" value="1"/>
</dbReference>
<dbReference type="InterPro" id="IPR015421">
    <property type="entry name" value="PyrdxlP-dep_Trfase_major"/>
</dbReference>
<comment type="caution">
    <text evidence="7">The sequence shown here is derived from an EMBL/GenBank/DDBJ whole genome shotgun (WGS) entry which is preliminary data.</text>
</comment>
<evidence type="ECO:0000256" key="2">
    <source>
        <dbReference type="ARBA" id="ARBA00006966"/>
    </source>
</evidence>
<dbReference type="GO" id="GO:0005829">
    <property type="term" value="C:cytosol"/>
    <property type="evidence" value="ECO:0007669"/>
    <property type="project" value="TreeGrafter"/>
</dbReference>
<evidence type="ECO:0000259" key="6">
    <source>
        <dbReference type="Pfam" id="PF01212"/>
    </source>
</evidence>
<reference evidence="7 8" key="1">
    <citation type="submission" date="2020-08" db="EMBL/GenBank/DDBJ databases">
        <title>Acidobacteriota in marine sediments use diverse sulfur dissimilation pathways.</title>
        <authorList>
            <person name="Wasmund K."/>
        </authorList>
    </citation>
    <scope>NUCLEOTIDE SEQUENCE [LARGE SCALE GENOMIC DNA]</scope>
    <source>
        <strain evidence="7">MAG AM4</strain>
    </source>
</reference>
<dbReference type="Gene3D" id="3.40.640.10">
    <property type="entry name" value="Type I PLP-dependent aspartate aminotransferase-like (Major domain)"/>
    <property type="match status" value="1"/>
</dbReference>
<keyword evidence="3" id="KW-0663">Pyridoxal phosphate</keyword>
<comment type="cofactor">
    <cofactor evidence="1">
        <name>pyridoxal 5'-phosphate</name>
        <dbReference type="ChEBI" id="CHEBI:597326"/>
    </cofactor>
</comment>
<evidence type="ECO:0000256" key="1">
    <source>
        <dbReference type="ARBA" id="ARBA00001933"/>
    </source>
</evidence>
<dbReference type="InterPro" id="IPR001597">
    <property type="entry name" value="ArAA_b-elim_lyase/Thr_aldolase"/>
</dbReference>
<feature type="modified residue" description="N6-(pyridoxal phosphate)lysine" evidence="5">
    <location>
        <position position="199"/>
    </location>
</feature>
<sequence>MVDLRSDTLTRPSEGMRRAMAGAEVGDDVFGEDPTVRRLEAMAADRLGFEAALFVPTGTMGNQVAVHLHTSPGDDVLLDRSSHIYNYELGAMAAWSGTVPRVLEGESGAPSPPQLEQAIAPEIYYMARPTLLALENTANHAGGTVLDVNVTTALLELAERHHIRTHLDGARIFNAAAALACSPADLASRFDTAMFCLSKGLGAPVGSLLCGSADLMREARIVRKRMGGGMRQSGILAAAGIYALEHHVGRLGEDHERARKLAVAMADHPAFSIDLEKVVTNIVVAEVVEPFDAGSILSALAERQVLGIGMGSGRIRLVTHLDVGEDDIRHAVESIAALPDGPGMS</sequence>
<evidence type="ECO:0000313" key="8">
    <source>
        <dbReference type="Proteomes" id="UP000648239"/>
    </source>
</evidence>
<dbReference type="FunFam" id="3.40.640.10:FF:000030">
    <property type="entry name" value="Low-specificity L-threonine aldolase"/>
    <property type="match status" value="1"/>
</dbReference>
<name>A0A8J6XTV3_9BACT</name>
<feature type="domain" description="Aromatic amino acid beta-eliminating lyase/threonine aldolase" evidence="6">
    <location>
        <begin position="3"/>
        <end position="285"/>
    </location>
</feature>
<protein>
    <submittedName>
        <fullName evidence="7">Low specificity L-threonine aldolase</fullName>
    </submittedName>
</protein>
<evidence type="ECO:0000313" key="7">
    <source>
        <dbReference type="EMBL" id="MBD3866756.1"/>
    </source>
</evidence>
<evidence type="ECO:0000256" key="5">
    <source>
        <dbReference type="PIRSR" id="PIRSR017617-1"/>
    </source>
</evidence>
<dbReference type="PANTHER" id="PTHR48097">
    <property type="entry name" value="L-THREONINE ALDOLASE-RELATED"/>
    <property type="match status" value="1"/>
</dbReference>
<dbReference type="Pfam" id="PF01212">
    <property type="entry name" value="Beta_elim_lyase"/>
    <property type="match status" value="1"/>
</dbReference>
<evidence type="ECO:0000256" key="4">
    <source>
        <dbReference type="ARBA" id="ARBA00023239"/>
    </source>
</evidence>
<dbReference type="Proteomes" id="UP000648239">
    <property type="component" value="Unassembled WGS sequence"/>
</dbReference>
<dbReference type="PIRSF" id="PIRSF017617">
    <property type="entry name" value="Thr_aldolase"/>
    <property type="match status" value="1"/>
</dbReference>
<dbReference type="EMBL" id="JACXWD010000002">
    <property type="protein sequence ID" value="MBD3866756.1"/>
    <property type="molecule type" value="Genomic_DNA"/>
</dbReference>
<proteinExistence type="inferred from homology"/>
<dbReference type="GO" id="GO:0006545">
    <property type="term" value="P:glycine biosynthetic process"/>
    <property type="evidence" value="ECO:0007669"/>
    <property type="project" value="TreeGrafter"/>
</dbReference>
<dbReference type="PANTHER" id="PTHR48097:SF9">
    <property type="entry name" value="L-THREONINE ALDOLASE"/>
    <property type="match status" value="1"/>
</dbReference>
<gene>
    <name evidence="7" type="ORF">IFK94_01405</name>
</gene>
<dbReference type="GO" id="GO:0006567">
    <property type="term" value="P:L-threonine catabolic process"/>
    <property type="evidence" value="ECO:0007669"/>
    <property type="project" value="TreeGrafter"/>
</dbReference>
<dbReference type="InterPro" id="IPR015422">
    <property type="entry name" value="PyrdxlP-dep_Trfase_small"/>
</dbReference>
<dbReference type="NCBIfam" id="NF041359">
    <property type="entry name" value="GntG_guanitoxin"/>
    <property type="match status" value="1"/>
</dbReference>
<comment type="similarity">
    <text evidence="2">Belongs to the threonine aldolase family.</text>
</comment>
<evidence type="ECO:0000256" key="3">
    <source>
        <dbReference type="ARBA" id="ARBA00022898"/>
    </source>
</evidence>
<accession>A0A8J6XTV3</accession>
<dbReference type="GO" id="GO:0008732">
    <property type="term" value="F:L-allo-threonine aldolase activity"/>
    <property type="evidence" value="ECO:0007669"/>
    <property type="project" value="TreeGrafter"/>
</dbReference>
<keyword evidence="4" id="KW-0456">Lyase</keyword>
<dbReference type="Gene3D" id="3.90.1150.10">
    <property type="entry name" value="Aspartate Aminotransferase, domain 1"/>
    <property type="match status" value="1"/>
</dbReference>
<dbReference type="InterPro" id="IPR015424">
    <property type="entry name" value="PyrdxlP-dep_Trfase"/>
</dbReference>
<dbReference type="InterPro" id="IPR023603">
    <property type="entry name" value="Low_specificity_L-TA-like"/>
</dbReference>
<organism evidence="7 8">
    <name type="scientific">Candidatus Polarisedimenticola svalbardensis</name>
    <dbReference type="NCBI Taxonomy" id="2886004"/>
    <lineage>
        <taxon>Bacteria</taxon>
        <taxon>Pseudomonadati</taxon>
        <taxon>Acidobacteriota</taxon>
        <taxon>Candidatus Polarisedimenticolia</taxon>
        <taxon>Candidatus Polarisedimenticolales</taxon>
        <taxon>Candidatus Polarisedimenticolaceae</taxon>
        <taxon>Candidatus Polarisedimenticola</taxon>
    </lineage>
</organism>
<dbReference type="AlphaFoldDB" id="A0A8J6XTV3"/>